<evidence type="ECO:0000313" key="2">
    <source>
        <dbReference type="Proteomes" id="UP000188388"/>
    </source>
</evidence>
<dbReference type="EMBL" id="FTPD01000006">
    <property type="protein sequence ID" value="SIT53924.1"/>
    <property type="molecule type" value="Genomic_DNA"/>
</dbReference>
<reference evidence="2" key="1">
    <citation type="submission" date="2017-01" db="EMBL/GenBank/DDBJ databases">
        <authorList>
            <person name="Brunel B."/>
        </authorList>
    </citation>
    <scope>NUCLEOTIDE SEQUENCE [LARGE SCALE GENOMIC DNA]</scope>
</reference>
<accession>A0A1R3V204</accession>
<dbReference type="Proteomes" id="UP000188388">
    <property type="component" value="Unassembled WGS sequence"/>
</dbReference>
<organism evidence="1 2">
    <name type="scientific">Mesorhizobium prunaredense</name>
    <dbReference type="NCBI Taxonomy" id="1631249"/>
    <lineage>
        <taxon>Bacteria</taxon>
        <taxon>Pseudomonadati</taxon>
        <taxon>Pseudomonadota</taxon>
        <taxon>Alphaproteobacteria</taxon>
        <taxon>Hyphomicrobiales</taxon>
        <taxon>Phyllobacteriaceae</taxon>
        <taxon>Mesorhizobium</taxon>
    </lineage>
</organism>
<gene>
    <name evidence="1" type="ORF">BQ8794_140069</name>
</gene>
<dbReference type="STRING" id="1631249.BQ8794_140069"/>
<name>A0A1R3V204_9HYPH</name>
<protein>
    <submittedName>
        <fullName evidence="1">Uncharacterized protein</fullName>
    </submittedName>
</protein>
<keyword evidence="2" id="KW-1185">Reference proteome</keyword>
<proteinExistence type="predicted"/>
<dbReference type="AlphaFoldDB" id="A0A1R3V204"/>
<sequence length="113" mass="12395">MGQGMFAAMPSENLRRLEFFRLALLLIDRGNSDLPPRLSEHFDCVLHQARALYADPKSISPEVIPQAVHLANDFHIISGLRDALDGVDRIGDVSPEIAHKVLLSLEPAIASAD</sequence>
<evidence type="ECO:0000313" key="1">
    <source>
        <dbReference type="EMBL" id="SIT53924.1"/>
    </source>
</evidence>